<evidence type="ECO:0000256" key="1">
    <source>
        <dbReference type="SAM" id="MobiDB-lite"/>
    </source>
</evidence>
<feature type="region of interest" description="Disordered" evidence="1">
    <location>
        <begin position="1"/>
        <end position="29"/>
    </location>
</feature>
<feature type="non-terminal residue" evidence="2">
    <location>
        <position position="85"/>
    </location>
</feature>
<gene>
    <name evidence="2" type="ORF">BDP81DRAFT_280722</name>
</gene>
<comment type="caution">
    <text evidence="2">The sequence shown here is derived from an EMBL/GenBank/DDBJ whole genome shotgun (WGS) entry which is preliminary data.</text>
</comment>
<dbReference type="Proteomes" id="UP001243989">
    <property type="component" value="Unassembled WGS sequence"/>
</dbReference>
<name>A0AAI9ZHJ6_9PEZI</name>
<dbReference type="RefSeq" id="XP_060440697.1">
    <property type="nucleotide sequence ID" value="XM_060583000.1"/>
</dbReference>
<evidence type="ECO:0000313" key="3">
    <source>
        <dbReference type="Proteomes" id="UP001243989"/>
    </source>
</evidence>
<feature type="compositionally biased region" description="Acidic residues" evidence="1">
    <location>
        <begin position="1"/>
        <end position="16"/>
    </location>
</feature>
<dbReference type="EMBL" id="JAHMHQ010000023">
    <property type="protein sequence ID" value="KAK1624702.1"/>
    <property type="molecule type" value="Genomic_DNA"/>
</dbReference>
<organism evidence="2 3">
    <name type="scientific">Colletotrichum phormii</name>
    <dbReference type="NCBI Taxonomy" id="359342"/>
    <lineage>
        <taxon>Eukaryota</taxon>
        <taxon>Fungi</taxon>
        <taxon>Dikarya</taxon>
        <taxon>Ascomycota</taxon>
        <taxon>Pezizomycotina</taxon>
        <taxon>Sordariomycetes</taxon>
        <taxon>Hypocreomycetidae</taxon>
        <taxon>Glomerellales</taxon>
        <taxon>Glomerellaceae</taxon>
        <taxon>Colletotrichum</taxon>
        <taxon>Colletotrichum acutatum species complex</taxon>
    </lineage>
</organism>
<keyword evidence="3" id="KW-1185">Reference proteome</keyword>
<dbReference type="AlphaFoldDB" id="A0AAI9ZHJ6"/>
<protein>
    <submittedName>
        <fullName evidence="2">Uncharacterized protein</fullName>
    </submittedName>
</protein>
<reference evidence="2" key="1">
    <citation type="submission" date="2021-06" db="EMBL/GenBank/DDBJ databases">
        <title>Comparative genomics, transcriptomics and evolutionary studies reveal genomic signatures of adaptation to plant cell wall in hemibiotrophic fungi.</title>
        <authorList>
            <consortium name="DOE Joint Genome Institute"/>
            <person name="Baroncelli R."/>
            <person name="Diaz J.F."/>
            <person name="Benocci T."/>
            <person name="Peng M."/>
            <person name="Battaglia E."/>
            <person name="Haridas S."/>
            <person name="Andreopoulos W."/>
            <person name="Labutti K."/>
            <person name="Pangilinan J."/>
            <person name="Floch G.L."/>
            <person name="Makela M.R."/>
            <person name="Henrissat B."/>
            <person name="Grigoriev I.V."/>
            <person name="Crouch J.A."/>
            <person name="De Vries R.P."/>
            <person name="Sukno S.A."/>
            <person name="Thon M.R."/>
        </authorList>
    </citation>
    <scope>NUCLEOTIDE SEQUENCE</scope>
    <source>
        <strain evidence="2">CBS 102054</strain>
    </source>
</reference>
<proteinExistence type="predicted"/>
<feature type="non-terminal residue" evidence="2">
    <location>
        <position position="1"/>
    </location>
</feature>
<evidence type="ECO:0000313" key="2">
    <source>
        <dbReference type="EMBL" id="KAK1624702.1"/>
    </source>
</evidence>
<dbReference type="GeneID" id="85467862"/>
<accession>A0AAI9ZHJ6</accession>
<sequence>RLVDYSDSEDEPEAEVSAEPSVAEPVDEDGFAQAVIGLQHEYTKEVRELQERQEATDRDMAVYMGQVNTRLQKQLNVMTSIVKVS</sequence>